<protein>
    <recommendedName>
        <fullName evidence="4">Outer membrane protein</fullName>
    </recommendedName>
</protein>
<feature type="signal peptide" evidence="1">
    <location>
        <begin position="1"/>
        <end position="18"/>
    </location>
</feature>
<evidence type="ECO:0000313" key="3">
    <source>
        <dbReference type="Proteomes" id="UP001225134"/>
    </source>
</evidence>
<reference evidence="2 3" key="1">
    <citation type="submission" date="2023-06" db="EMBL/GenBank/DDBJ databases">
        <title>Antibody response to the Sneathia vaginalis cytopathogenic toxin A during pregnancy.</title>
        <authorList>
            <person name="Mccoy Z.T."/>
            <person name="Serrano M.G."/>
            <person name="Spaine K."/>
            <person name="Edwards D.J."/>
            <person name="Buck G.A."/>
            <person name="Jefferson K."/>
        </authorList>
    </citation>
    <scope>NUCLEOTIDE SEQUENCE [LARGE SCALE GENOMIC DNA]</scope>
    <source>
        <strain evidence="2 3">CCUG 42621</strain>
    </source>
</reference>
<keyword evidence="1" id="KW-0732">Signal</keyword>
<sequence length="463" mass="51915">MKKTLILTSLIATMTAFAATKGNVEFFNENEFDNTKFQIKKLGVKSDIEIKNLGLSFGGEIKAEDLIYNNGNGIDLKLTTKKFADKSSVYVKYQLPELKGLKTFVKGTFDPELEDNTYNLKGKTKLEANVEYKLKDINLGFDSETEFPFKAETSNYKGSAMSTQKVYAKGDILKVKGIDAELALNHSYVDVKKVSGKGKLSYSPIDKLELTANAQFLAAIKANELDYKDTFLGNKDLYEKANVEANAKQDGTDYGKKELKEGNGKYAHAYSLEAKYTGFDHLTLTGAGYLNLMHTTKDNKAQVSVVPSVDFKVEYKTLNDKLALEAKTTLGGYISKYNEFRTLLLALDTKVGYTFDINDKLSITPELGIYTKHGFNTTLDYAKNDATHKPTEPRKLHNNKALSFLTIGPKVNLNYKPITDLTFTASVEVPVNFEGYNVTDQNHNFKYKSFSVKPNLNLKYEWK</sequence>
<evidence type="ECO:0000313" key="2">
    <source>
        <dbReference type="EMBL" id="MDK9580905.1"/>
    </source>
</evidence>
<dbReference type="EMBL" id="JASSPP010000008">
    <property type="protein sequence ID" value="MDK9580905.1"/>
    <property type="molecule type" value="Genomic_DNA"/>
</dbReference>
<evidence type="ECO:0000256" key="1">
    <source>
        <dbReference type="SAM" id="SignalP"/>
    </source>
</evidence>
<proteinExistence type="predicted"/>
<dbReference type="Proteomes" id="UP001225134">
    <property type="component" value="Unassembled WGS sequence"/>
</dbReference>
<keyword evidence="3" id="KW-1185">Reference proteome</keyword>
<dbReference type="RefSeq" id="WP_285153150.1">
    <property type="nucleotide sequence ID" value="NZ_JASSPP010000008.1"/>
</dbReference>
<gene>
    <name evidence="2" type="ORF">QQA45_05175</name>
</gene>
<evidence type="ECO:0008006" key="4">
    <source>
        <dbReference type="Google" id="ProtNLM"/>
    </source>
</evidence>
<organism evidence="2 3">
    <name type="scientific">Sneathia sanguinegens</name>
    <dbReference type="NCBI Taxonomy" id="40543"/>
    <lineage>
        <taxon>Bacteria</taxon>
        <taxon>Fusobacteriati</taxon>
        <taxon>Fusobacteriota</taxon>
        <taxon>Fusobacteriia</taxon>
        <taxon>Fusobacteriales</taxon>
        <taxon>Leptotrichiaceae</taxon>
        <taxon>Sneathia</taxon>
    </lineage>
</organism>
<name>A0ABT7HM82_9FUSO</name>
<feature type="chain" id="PRO_5047256531" description="Outer membrane protein" evidence="1">
    <location>
        <begin position="19"/>
        <end position="463"/>
    </location>
</feature>
<comment type="caution">
    <text evidence="2">The sequence shown here is derived from an EMBL/GenBank/DDBJ whole genome shotgun (WGS) entry which is preliminary data.</text>
</comment>
<accession>A0ABT7HM82</accession>